<dbReference type="EMBL" id="LAZR01051990">
    <property type="protein sequence ID" value="KKK83953.1"/>
    <property type="molecule type" value="Genomic_DNA"/>
</dbReference>
<evidence type="ECO:0000256" key="6">
    <source>
        <dbReference type="ARBA" id="ARBA00022989"/>
    </source>
</evidence>
<gene>
    <name evidence="9" type="ORF">LCGC14_2788220</name>
</gene>
<evidence type="ECO:0000256" key="2">
    <source>
        <dbReference type="ARBA" id="ARBA00004308"/>
    </source>
</evidence>
<keyword evidence="7" id="KW-0472">Membrane</keyword>
<reference evidence="9" key="1">
    <citation type="journal article" date="2015" name="Nature">
        <title>Complex archaea that bridge the gap between prokaryotes and eukaryotes.</title>
        <authorList>
            <person name="Spang A."/>
            <person name="Saw J.H."/>
            <person name="Jorgensen S.L."/>
            <person name="Zaremba-Niedzwiedzka K."/>
            <person name="Martijn J."/>
            <person name="Lind A.E."/>
            <person name="van Eijk R."/>
            <person name="Schleper C."/>
            <person name="Guy L."/>
            <person name="Ettema T.J."/>
        </authorList>
    </citation>
    <scope>NUCLEOTIDE SEQUENCE</scope>
</reference>
<dbReference type="InterPro" id="IPR001675">
    <property type="entry name" value="Glyco_trans_29"/>
</dbReference>
<keyword evidence="5" id="KW-0812">Transmembrane</keyword>
<evidence type="ECO:0000256" key="4">
    <source>
        <dbReference type="ARBA" id="ARBA00022679"/>
    </source>
</evidence>
<keyword evidence="8" id="KW-0325">Glycoprotein</keyword>
<sequence>MYVKDNKRNANRYRDFLKNKTVALVGPSWHTKGSNQVNLINSHDVVVRINLGFRVVSNKVKKDIGKRTDILYSSLARYFFSKKVFTIKSLIKMSRSISWISCAFPLGRSGGLSRLSKINQRIKNPIPVHVMDRKSFKFVKNEVVGNLPNYKPSTGILTIYDLLQYDIKKLYITGINFYNIDSVGKRKSYYSSYMDGFLFIDPRKAHHKMKQEIVLMKYLYKKDKRIVCDNILETLLME</sequence>
<dbReference type="AlphaFoldDB" id="A0A0F8YR98"/>
<dbReference type="GO" id="GO:0008373">
    <property type="term" value="F:sialyltransferase activity"/>
    <property type="evidence" value="ECO:0007669"/>
    <property type="project" value="InterPro"/>
</dbReference>
<protein>
    <submittedName>
        <fullName evidence="9">Uncharacterized protein</fullName>
    </submittedName>
</protein>
<dbReference type="Gene3D" id="3.90.1480.20">
    <property type="entry name" value="Glycosyl transferase family 29"/>
    <property type="match status" value="1"/>
</dbReference>
<evidence type="ECO:0000256" key="7">
    <source>
        <dbReference type="ARBA" id="ARBA00023136"/>
    </source>
</evidence>
<keyword evidence="4" id="KW-0808">Transferase</keyword>
<dbReference type="InterPro" id="IPR038578">
    <property type="entry name" value="GT29-like_sf"/>
</dbReference>
<dbReference type="GO" id="GO:0012505">
    <property type="term" value="C:endomembrane system"/>
    <property type="evidence" value="ECO:0007669"/>
    <property type="project" value="UniProtKB-SubCell"/>
</dbReference>
<name>A0A0F8YR98_9ZZZZ</name>
<evidence type="ECO:0000256" key="3">
    <source>
        <dbReference type="ARBA" id="ARBA00022676"/>
    </source>
</evidence>
<comment type="caution">
    <text evidence="9">The sequence shown here is derived from an EMBL/GenBank/DDBJ whole genome shotgun (WGS) entry which is preliminary data.</text>
</comment>
<comment type="subcellular location">
    <subcellularLocation>
        <location evidence="2">Endomembrane system</location>
    </subcellularLocation>
    <subcellularLocation>
        <location evidence="1">Membrane</location>
        <topology evidence="1">Single-pass membrane protein</topology>
    </subcellularLocation>
</comment>
<dbReference type="GO" id="GO:0016020">
    <property type="term" value="C:membrane"/>
    <property type="evidence" value="ECO:0007669"/>
    <property type="project" value="UniProtKB-SubCell"/>
</dbReference>
<evidence type="ECO:0000256" key="8">
    <source>
        <dbReference type="ARBA" id="ARBA00023180"/>
    </source>
</evidence>
<dbReference type="Pfam" id="PF00777">
    <property type="entry name" value="Glyco_transf_29"/>
    <property type="match status" value="1"/>
</dbReference>
<evidence type="ECO:0000256" key="5">
    <source>
        <dbReference type="ARBA" id="ARBA00022692"/>
    </source>
</evidence>
<organism evidence="9">
    <name type="scientific">marine sediment metagenome</name>
    <dbReference type="NCBI Taxonomy" id="412755"/>
    <lineage>
        <taxon>unclassified sequences</taxon>
        <taxon>metagenomes</taxon>
        <taxon>ecological metagenomes</taxon>
    </lineage>
</organism>
<evidence type="ECO:0000313" key="9">
    <source>
        <dbReference type="EMBL" id="KKK83953.1"/>
    </source>
</evidence>
<accession>A0A0F8YR98</accession>
<keyword evidence="3" id="KW-0328">Glycosyltransferase</keyword>
<proteinExistence type="predicted"/>
<keyword evidence="6" id="KW-1133">Transmembrane helix</keyword>
<evidence type="ECO:0000256" key="1">
    <source>
        <dbReference type="ARBA" id="ARBA00004167"/>
    </source>
</evidence>